<evidence type="ECO:0000256" key="4">
    <source>
        <dbReference type="ARBA" id="ARBA00022741"/>
    </source>
</evidence>
<evidence type="ECO:0000256" key="5">
    <source>
        <dbReference type="ARBA" id="ARBA00022777"/>
    </source>
</evidence>
<feature type="domain" description="Histidine kinase" evidence="8">
    <location>
        <begin position="208"/>
        <end position="397"/>
    </location>
</feature>
<organism evidence="9 10">
    <name type="scientific">Chitinimonas lacunae</name>
    <dbReference type="NCBI Taxonomy" id="1963018"/>
    <lineage>
        <taxon>Bacteria</taxon>
        <taxon>Pseudomonadati</taxon>
        <taxon>Pseudomonadota</taxon>
        <taxon>Betaproteobacteria</taxon>
        <taxon>Neisseriales</taxon>
        <taxon>Chitinibacteraceae</taxon>
        <taxon>Chitinimonas</taxon>
    </lineage>
</organism>
<dbReference type="PANTHER" id="PTHR44936">
    <property type="entry name" value="SENSOR PROTEIN CREC"/>
    <property type="match status" value="1"/>
</dbReference>
<feature type="transmembrane region" description="Helical" evidence="7">
    <location>
        <begin position="86"/>
        <end position="111"/>
    </location>
</feature>
<dbReference type="InterPro" id="IPR005467">
    <property type="entry name" value="His_kinase_dom"/>
</dbReference>
<dbReference type="Gene3D" id="3.30.565.10">
    <property type="entry name" value="Histidine kinase-like ATPase, C-terminal domain"/>
    <property type="match status" value="1"/>
</dbReference>
<feature type="transmembrane region" description="Helical" evidence="7">
    <location>
        <begin position="118"/>
        <end position="138"/>
    </location>
</feature>
<dbReference type="EMBL" id="JBHSBU010000001">
    <property type="protein sequence ID" value="MFC4160354.1"/>
    <property type="molecule type" value="Genomic_DNA"/>
</dbReference>
<dbReference type="InterPro" id="IPR050980">
    <property type="entry name" value="2C_sensor_his_kinase"/>
</dbReference>
<dbReference type="PRINTS" id="PR00344">
    <property type="entry name" value="BCTRLSENSOR"/>
</dbReference>
<evidence type="ECO:0000256" key="6">
    <source>
        <dbReference type="ARBA" id="ARBA00022840"/>
    </source>
</evidence>
<dbReference type="SMART" id="SM00387">
    <property type="entry name" value="HATPase_c"/>
    <property type="match status" value="1"/>
</dbReference>
<dbReference type="Pfam" id="PF02518">
    <property type="entry name" value="HATPase_c"/>
    <property type="match status" value="1"/>
</dbReference>
<keyword evidence="3" id="KW-0808">Transferase</keyword>
<dbReference type="InterPro" id="IPR004358">
    <property type="entry name" value="Sig_transdc_His_kin-like_C"/>
</dbReference>
<evidence type="ECO:0000259" key="8">
    <source>
        <dbReference type="PROSITE" id="PS50109"/>
    </source>
</evidence>
<evidence type="ECO:0000313" key="10">
    <source>
        <dbReference type="Proteomes" id="UP001595791"/>
    </source>
</evidence>
<keyword evidence="4" id="KW-0547">Nucleotide-binding</keyword>
<comment type="caution">
    <text evidence="9">The sequence shown here is derived from an EMBL/GenBank/DDBJ whole genome shotgun (WGS) entry which is preliminary data.</text>
</comment>
<feature type="transmembrane region" description="Helical" evidence="7">
    <location>
        <begin position="42"/>
        <end position="60"/>
    </location>
</feature>
<dbReference type="PROSITE" id="PS50109">
    <property type="entry name" value="HIS_KIN"/>
    <property type="match status" value="1"/>
</dbReference>
<evidence type="ECO:0000256" key="3">
    <source>
        <dbReference type="ARBA" id="ARBA00022679"/>
    </source>
</evidence>
<feature type="transmembrane region" description="Helical" evidence="7">
    <location>
        <begin position="12"/>
        <end position="35"/>
    </location>
</feature>
<evidence type="ECO:0000256" key="1">
    <source>
        <dbReference type="ARBA" id="ARBA00000085"/>
    </source>
</evidence>
<sequence>MPDFRPTLVRVLWLRWITLSLHLGAAVLAIWGFGLVLPWPGLLLNAVALAVYGLATLVRLRLAPRFPVPAAEVGRQLAVDLVGHAVWLYFLGGATNPLTAWFLLPLAIAAASLPSRQVWLLTGLTVVAYSLLLTFYLPLPIPDAALAQAFYLHTLGMWLAFVGAALILAGLVARIGRQLREREAELAGAREAALRDQQLFGIALQAAGAAHRLGTPLATLTLLVDELRHEHAAQPTLKADLDLMAEQLAACRGELARLRADGDVPVPRPADQAVRELLDDWRLVRLQVQAELSLPPGAAPAVAWGFALRQALLNLLDNAADASPDWQGLQLDWAADRIVLAVEDAGPGFDGRVVERQGLGVGVALAVSAIERAGGRVAWLARPGGGTRVEVELPSREAR</sequence>
<dbReference type="InterPro" id="IPR036890">
    <property type="entry name" value="HATPase_C_sf"/>
</dbReference>
<proteinExistence type="predicted"/>
<feature type="transmembrane region" description="Helical" evidence="7">
    <location>
        <begin position="150"/>
        <end position="173"/>
    </location>
</feature>
<evidence type="ECO:0000256" key="7">
    <source>
        <dbReference type="SAM" id="Phobius"/>
    </source>
</evidence>
<keyword evidence="7" id="KW-0472">Membrane</keyword>
<evidence type="ECO:0000313" key="9">
    <source>
        <dbReference type="EMBL" id="MFC4160354.1"/>
    </source>
</evidence>
<keyword evidence="5" id="KW-0418">Kinase</keyword>
<dbReference type="SUPFAM" id="SSF55874">
    <property type="entry name" value="ATPase domain of HSP90 chaperone/DNA topoisomerase II/histidine kinase"/>
    <property type="match status" value="1"/>
</dbReference>
<keyword evidence="6 9" id="KW-0067">ATP-binding</keyword>
<comment type="catalytic activity">
    <reaction evidence="1">
        <text>ATP + protein L-histidine = ADP + protein N-phospho-L-histidine.</text>
        <dbReference type="EC" id="2.7.13.3"/>
    </reaction>
</comment>
<keyword evidence="10" id="KW-1185">Reference proteome</keyword>
<reference evidence="10" key="1">
    <citation type="journal article" date="2019" name="Int. J. Syst. Evol. Microbiol.">
        <title>The Global Catalogue of Microorganisms (GCM) 10K type strain sequencing project: providing services to taxonomists for standard genome sequencing and annotation.</title>
        <authorList>
            <consortium name="The Broad Institute Genomics Platform"/>
            <consortium name="The Broad Institute Genome Sequencing Center for Infectious Disease"/>
            <person name="Wu L."/>
            <person name="Ma J."/>
        </authorList>
    </citation>
    <scope>NUCLEOTIDE SEQUENCE [LARGE SCALE GENOMIC DNA]</scope>
    <source>
        <strain evidence="10">LMG 29894</strain>
    </source>
</reference>
<evidence type="ECO:0000256" key="2">
    <source>
        <dbReference type="ARBA" id="ARBA00012438"/>
    </source>
</evidence>
<dbReference type="GO" id="GO:0005524">
    <property type="term" value="F:ATP binding"/>
    <property type="evidence" value="ECO:0007669"/>
    <property type="project" value="UniProtKB-KW"/>
</dbReference>
<dbReference type="InterPro" id="IPR003594">
    <property type="entry name" value="HATPase_dom"/>
</dbReference>
<keyword evidence="7" id="KW-0812">Transmembrane</keyword>
<dbReference type="EC" id="2.7.13.3" evidence="2"/>
<dbReference type="PANTHER" id="PTHR44936:SF10">
    <property type="entry name" value="SENSOR PROTEIN RSTB"/>
    <property type="match status" value="1"/>
</dbReference>
<dbReference type="Proteomes" id="UP001595791">
    <property type="component" value="Unassembled WGS sequence"/>
</dbReference>
<keyword evidence="7" id="KW-1133">Transmembrane helix</keyword>
<dbReference type="RefSeq" id="WP_378165090.1">
    <property type="nucleotide sequence ID" value="NZ_JBHSBU010000001.1"/>
</dbReference>
<gene>
    <name evidence="9" type="ORF">ACFOW7_13500</name>
</gene>
<accession>A0ABV8MQP7</accession>
<protein>
    <recommendedName>
        <fullName evidence="2">histidine kinase</fullName>
        <ecNumber evidence="2">2.7.13.3</ecNumber>
    </recommendedName>
</protein>
<name>A0ABV8MQP7_9NEIS</name>